<dbReference type="SUPFAM" id="SSF53335">
    <property type="entry name" value="S-adenosyl-L-methionine-dependent methyltransferases"/>
    <property type="match status" value="1"/>
</dbReference>
<keyword evidence="3" id="KW-1185">Reference proteome</keyword>
<dbReference type="InterPro" id="IPR013216">
    <property type="entry name" value="Methyltransf_11"/>
</dbReference>
<name>S3CEV7_9BURK</name>
<dbReference type="EMBL" id="ATCF01000018">
    <property type="protein sequence ID" value="EPD99044.1"/>
    <property type="molecule type" value="Genomic_DNA"/>
</dbReference>
<proteinExistence type="predicted"/>
<dbReference type="Pfam" id="PF08241">
    <property type="entry name" value="Methyltransf_11"/>
    <property type="match status" value="1"/>
</dbReference>
<dbReference type="Proteomes" id="UP000014400">
    <property type="component" value="Unassembled WGS sequence"/>
</dbReference>
<organism evidence="2 3">
    <name type="scientific">Sutterella wadsworthensis HGA0223</name>
    <dbReference type="NCBI Taxonomy" id="1203554"/>
    <lineage>
        <taxon>Bacteria</taxon>
        <taxon>Pseudomonadati</taxon>
        <taxon>Pseudomonadota</taxon>
        <taxon>Betaproteobacteria</taxon>
        <taxon>Burkholderiales</taxon>
        <taxon>Sutterellaceae</taxon>
        <taxon>Sutterella</taxon>
    </lineage>
</organism>
<accession>S3CEV7</accession>
<dbReference type="AlphaFoldDB" id="S3CEV7"/>
<sequence length="277" mass="30062">MTTTTPICETASVKSSASLGDKVSSYWNTRAEGYSLRTADELNGPRGAHWQERLLSNLRGVPSGGSVLDVGCGPALLAITAARCGWKAYGCDSSPEMLRRALENAKTAGADVTFCQCDAAALSFADETFDAVISRNVLWNLPHPERALKEWMRVLKPGGRLLYEDGNHYRHLVDPLFKRHHDNMPAPFGHQPQYMLNVDTSAIDAIAQTLPLTQELRPQWDLHALIDLGFTETQVIEPSLAEVSDPLSGKSIRIVTDFVAAATKPAAAAFSNVTAAT</sequence>
<evidence type="ECO:0000259" key="1">
    <source>
        <dbReference type="Pfam" id="PF08241"/>
    </source>
</evidence>
<gene>
    <name evidence="2" type="ORF">HMPREF1476_01315</name>
</gene>
<dbReference type="eggNOG" id="COG2226">
    <property type="taxonomic scope" value="Bacteria"/>
</dbReference>
<dbReference type="CDD" id="cd02440">
    <property type="entry name" value="AdoMet_MTases"/>
    <property type="match status" value="1"/>
</dbReference>
<dbReference type="Gene3D" id="3.40.50.150">
    <property type="entry name" value="Vaccinia Virus protein VP39"/>
    <property type="match status" value="1"/>
</dbReference>
<feature type="domain" description="Methyltransferase type 11" evidence="1">
    <location>
        <begin position="68"/>
        <end position="162"/>
    </location>
</feature>
<protein>
    <recommendedName>
        <fullName evidence="1">Methyltransferase type 11 domain-containing protein</fullName>
    </recommendedName>
</protein>
<dbReference type="PANTHER" id="PTHR43591:SF24">
    <property type="entry name" value="2-METHOXY-6-POLYPRENYL-1,4-BENZOQUINOL METHYLASE, MITOCHONDRIAL"/>
    <property type="match status" value="1"/>
</dbReference>
<dbReference type="STRING" id="1203554.HMPREF1476_01315"/>
<comment type="caution">
    <text evidence="2">The sequence shown here is derived from an EMBL/GenBank/DDBJ whole genome shotgun (WGS) entry which is preliminary data.</text>
</comment>
<dbReference type="PANTHER" id="PTHR43591">
    <property type="entry name" value="METHYLTRANSFERASE"/>
    <property type="match status" value="1"/>
</dbReference>
<reference evidence="2 3" key="1">
    <citation type="submission" date="2013-04" db="EMBL/GenBank/DDBJ databases">
        <title>The Genome Sequence of Sutterella wadsworthensis HGA0223.</title>
        <authorList>
            <consortium name="The Broad Institute Genomics Platform"/>
            <person name="Earl A."/>
            <person name="Ward D."/>
            <person name="Feldgarden M."/>
            <person name="Gevers D."/>
            <person name="Schmidt T.M."/>
            <person name="Dover J."/>
            <person name="Dai D."/>
            <person name="Walker B."/>
            <person name="Young S."/>
            <person name="Zeng Q."/>
            <person name="Gargeya S."/>
            <person name="Fitzgerald M."/>
            <person name="Haas B."/>
            <person name="Abouelleil A."/>
            <person name="Allen A.W."/>
            <person name="Alvarado L."/>
            <person name="Arachchi H.M."/>
            <person name="Berlin A.M."/>
            <person name="Chapman S.B."/>
            <person name="Gainer-Dewar J."/>
            <person name="Goldberg J."/>
            <person name="Griggs A."/>
            <person name="Gujja S."/>
            <person name="Hansen M."/>
            <person name="Howarth C."/>
            <person name="Imamovic A."/>
            <person name="Ireland A."/>
            <person name="Larimer J."/>
            <person name="McCowan C."/>
            <person name="Murphy C."/>
            <person name="Pearson M."/>
            <person name="Poon T.W."/>
            <person name="Priest M."/>
            <person name="Roberts A."/>
            <person name="Saif S."/>
            <person name="Shea T."/>
            <person name="Sisk P."/>
            <person name="Sykes S."/>
            <person name="Wortman J."/>
            <person name="Nusbaum C."/>
            <person name="Birren B."/>
        </authorList>
    </citation>
    <scope>NUCLEOTIDE SEQUENCE [LARGE SCALE GENOMIC DNA]</scope>
    <source>
        <strain evidence="2 3">HGA0223</strain>
    </source>
</reference>
<dbReference type="PATRIC" id="fig|1203554.3.peg.1375"/>
<dbReference type="InterPro" id="IPR029063">
    <property type="entry name" value="SAM-dependent_MTases_sf"/>
</dbReference>
<dbReference type="GO" id="GO:0008757">
    <property type="term" value="F:S-adenosylmethionine-dependent methyltransferase activity"/>
    <property type="evidence" value="ECO:0007669"/>
    <property type="project" value="InterPro"/>
</dbReference>
<dbReference type="HOGENOM" id="CLU_037990_4_0_4"/>
<evidence type="ECO:0000313" key="3">
    <source>
        <dbReference type="Proteomes" id="UP000014400"/>
    </source>
</evidence>
<evidence type="ECO:0000313" key="2">
    <source>
        <dbReference type="EMBL" id="EPD99044.1"/>
    </source>
</evidence>